<evidence type="ECO:0000256" key="3">
    <source>
        <dbReference type="ARBA" id="ARBA00010327"/>
    </source>
</evidence>
<name>A0ABT2VQV8_9ALTE</name>
<evidence type="ECO:0000256" key="9">
    <source>
        <dbReference type="ARBA" id="ARBA00022777"/>
    </source>
</evidence>
<keyword evidence="7 15" id="KW-0808">Transferase</keyword>
<sequence>MAIKQWSGEPGHTILYDDTLWPSPSTAAFTADFWESRDLITGQAAGRGTTLFIQHDEQQWVLRHYQRGGLPGKVLQDQYLFTGIEATRAIREFRLLHLMREKDLAVPTPVAAHVSRSGLAYRADLITAMIPNSADLHQVLCQRALSDNEWFTVGAAIARLQHAQVYHHDLNVRNIMRDDEGTIWIIDFDRCYVRRGLRWKGKPLARLLRSLRKEAARNTDFHYADENWATIMDGYIETQSELTLQRTSS</sequence>
<dbReference type="GO" id="GO:0016301">
    <property type="term" value="F:kinase activity"/>
    <property type="evidence" value="ECO:0007669"/>
    <property type="project" value="UniProtKB-KW"/>
</dbReference>
<dbReference type="Gene3D" id="1.10.510.10">
    <property type="entry name" value="Transferase(Phosphotransferase) domain 1"/>
    <property type="match status" value="1"/>
</dbReference>
<dbReference type="HAMAP" id="MF_00521">
    <property type="entry name" value="KDO_kinase"/>
    <property type="match status" value="1"/>
</dbReference>
<evidence type="ECO:0000313" key="17">
    <source>
        <dbReference type="Proteomes" id="UP001209257"/>
    </source>
</evidence>
<dbReference type="Proteomes" id="UP001209257">
    <property type="component" value="Unassembled WGS sequence"/>
</dbReference>
<evidence type="ECO:0000256" key="4">
    <source>
        <dbReference type="ARBA" id="ARBA00011988"/>
    </source>
</evidence>
<evidence type="ECO:0000256" key="5">
    <source>
        <dbReference type="ARBA" id="ARBA00022475"/>
    </source>
</evidence>
<comment type="similarity">
    <text evidence="3 15">Belongs to the protein kinase superfamily. KdkA/RfaP family.</text>
</comment>
<dbReference type="EC" id="2.7.1.166" evidence="4 15"/>
<keyword evidence="11 15" id="KW-0448">Lipopolysaccharide biosynthesis</keyword>
<keyword evidence="17" id="KW-1185">Reference proteome</keyword>
<comment type="function">
    <text evidence="15">Catalyzes the ATP-dependent phosphorylation of the 3-deoxy-D-manno-octulosonic acid (Kdo) residue in Kdo-lipid IV(A) at the 4-OH position.</text>
</comment>
<evidence type="ECO:0000256" key="1">
    <source>
        <dbReference type="ARBA" id="ARBA00004515"/>
    </source>
</evidence>
<evidence type="ECO:0000256" key="13">
    <source>
        <dbReference type="ARBA" id="ARBA00029511"/>
    </source>
</evidence>
<dbReference type="InterPro" id="IPR022826">
    <property type="entry name" value="KDO_kinase"/>
</dbReference>
<evidence type="ECO:0000313" key="16">
    <source>
        <dbReference type="EMBL" id="MCU7554803.1"/>
    </source>
</evidence>
<dbReference type="NCBIfam" id="NF002475">
    <property type="entry name" value="PRK01723.1"/>
    <property type="match status" value="1"/>
</dbReference>
<evidence type="ECO:0000256" key="7">
    <source>
        <dbReference type="ARBA" id="ARBA00022679"/>
    </source>
</evidence>
<reference evidence="17" key="1">
    <citation type="submission" date="2023-07" db="EMBL/GenBank/DDBJ databases">
        <title>Study on multiphase classification of strain Alteromonas salexigens isolated from the Yellow Sea.</title>
        <authorList>
            <person name="Sun L."/>
        </authorList>
    </citation>
    <scope>NUCLEOTIDE SEQUENCE [LARGE SCALE GENOMIC DNA]</scope>
    <source>
        <strain evidence="17">ASW11-19</strain>
    </source>
</reference>
<keyword evidence="5 15" id="KW-1003">Cell membrane</keyword>
<keyword evidence="12 15" id="KW-0472">Membrane</keyword>
<dbReference type="EMBL" id="JAOTJC010000007">
    <property type="protein sequence ID" value="MCU7554803.1"/>
    <property type="molecule type" value="Genomic_DNA"/>
</dbReference>
<dbReference type="SUPFAM" id="SSF56112">
    <property type="entry name" value="Protein kinase-like (PK-like)"/>
    <property type="match status" value="1"/>
</dbReference>
<keyword evidence="9 15" id="KW-0418">Kinase</keyword>
<comment type="pathway">
    <text evidence="2 15">Bacterial outer membrane biogenesis; LPS core biosynthesis.</text>
</comment>
<evidence type="ECO:0000256" key="10">
    <source>
        <dbReference type="ARBA" id="ARBA00022840"/>
    </source>
</evidence>
<feature type="active site" evidence="15">
    <location>
        <position position="169"/>
    </location>
</feature>
<keyword evidence="10 15" id="KW-0067">ATP-binding</keyword>
<comment type="catalytic activity">
    <reaction evidence="14 15">
        <text>an alpha-Kdo-(2-&gt;6)-lipid IVA + ATP = a 4-O-phospho-alpha-Kdo-(2-&gt;6)-lipid IVA + ADP + H(+)</text>
        <dbReference type="Rhea" id="RHEA:74271"/>
        <dbReference type="ChEBI" id="CHEBI:15378"/>
        <dbReference type="ChEBI" id="CHEBI:30616"/>
        <dbReference type="ChEBI" id="CHEBI:176428"/>
        <dbReference type="ChEBI" id="CHEBI:193140"/>
        <dbReference type="ChEBI" id="CHEBI:456216"/>
        <dbReference type="EC" id="2.7.1.166"/>
    </reaction>
</comment>
<evidence type="ECO:0000256" key="2">
    <source>
        <dbReference type="ARBA" id="ARBA00004713"/>
    </source>
</evidence>
<dbReference type="Pfam" id="PF06293">
    <property type="entry name" value="Kdo"/>
    <property type="match status" value="1"/>
</dbReference>
<evidence type="ECO:0000256" key="15">
    <source>
        <dbReference type="HAMAP-Rule" id="MF_00521"/>
    </source>
</evidence>
<accession>A0ABT2VQV8</accession>
<comment type="subcellular location">
    <subcellularLocation>
        <location evidence="1 15">Cell inner membrane</location>
        <topology evidence="1 15">Peripheral membrane protein</topology>
        <orientation evidence="1 15">Cytoplasmic side</orientation>
    </subcellularLocation>
</comment>
<keyword evidence="8 15" id="KW-0547">Nucleotide-binding</keyword>
<keyword evidence="6 15" id="KW-0997">Cell inner membrane</keyword>
<comment type="caution">
    <text evidence="16">The sequence shown here is derived from an EMBL/GenBank/DDBJ whole genome shotgun (WGS) entry which is preliminary data.</text>
</comment>
<evidence type="ECO:0000256" key="6">
    <source>
        <dbReference type="ARBA" id="ARBA00022519"/>
    </source>
</evidence>
<dbReference type="InterPro" id="IPR011009">
    <property type="entry name" value="Kinase-like_dom_sf"/>
</dbReference>
<dbReference type="RefSeq" id="WP_262993778.1">
    <property type="nucleotide sequence ID" value="NZ_JAOTJC010000007.1"/>
</dbReference>
<proteinExistence type="inferred from homology"/>
<evidence type="ECO:0000256" key="8">
    <source>
        <dbReference type="ARBA" id="ARBA00022741"/>
    </source>
</evidence>
<evidence type="ECO:0000256" key="12">
    <source>
        <dbReference type="ARBA" id="ARBA00023136"/>
    </source>
</evidence>
<protein>
    <recommendedName>
        <fullName evidence="13 15">3-deoxy-D-manno-octulosonic acid kinase</fullName>
        <shortName evidence="15">Kdo kinase</shortName>
        <ecNumber evidence="4 15">2.7.1.166</ecNumber>
    </recommendedName>
</protein>
<evidence type="ECO:0000256" key="11">
    <source>
        <dbReference type="ARBA" id="ARBA00022985"/>
    </source>
</evidence>
<evidence type="ECO:0000256" key="14">
    <source>
        <dbReference type="ARBA" id="ARBA00034417"/>
    </source>
</evidence>
<organism evidence="16 17">
    <name type="scientific">Alteromonas salexigens</name>
    <dbReference type="NCBI Taxonomy" id="2982530"/>
    <lineage>
        <taxon>Bacteria</taxon>
        <taxon>Pseudomonadati</taxon>
        <taxon>Pseudomonadota</taxon>
        <taxon>Gammaproteobacteria</taxon>
        <taxon>Alteromonadales</taxon>
        <taxon>Alteromonadaceae</taxon>
        <taxon>Alteromonas/Salinimonas group</taxon>
        <taxon>Alteromonas</taxon>
    </lineage>
</organism>
<gene>
    <name evidence="15" type="primary">kdkA</name>
    <name evidence="16" type="ORF">OCL06_09345</name>
</gene>